<dbReference type="Pfam" id="PF09560">
    <property type="entry name" value="Spore_YunB"/>
    <property type="match status" value="1"/>
</dbReference>
<gene>
    <name evidence="2" type="primary">yunB</name>
    <name evidence="2" type="ORF">H8718_17400</name>
</gene>
<comment type="caution">
    <text evidence="2">The sequence shown here is derived from an EMBL/GenBank/DDBJ whole genome shotgun (WGS) entry which is preliminary data.</text>
</comment>
<keyword evidence="1" id="KW-0812">Transmembrane</keyword>
<feature type="transmembrane region" description="Helical" evidence="1">
    <location>
        <begin position="35"/>
        <end position="53"/>
    </location>
</feature>
<dbReference type="InterPro" id="IPR014197">
    <property type="entry name" value="Sporulation_prot_YunB"/>
</dbReference>
<dbReference type="RefSeq" id="WP_177670056.1">
    <property type="nucleotide sequence ID" value="NZ_JACRSY010000043.1"/>
</dbReference>
<evidence type="ECO:0000313" key="3">
    <source>
        <dbReference type="Proteomes" id="UP000655830"/>
    </source>
</evidence>
<accession>A0A926IG76</accession>
<dbReference type="Proteomes" id="UP000655830">
    <property type="component" value="Unassembled WGS sequence"/>
</dbReference>
<dbReference type="NCBIfam" id="TIGR02832">
    <property type="entry name" value="spo_yunB"/>
    <property type="match status" value="1"/>
</dbReference>
<evidence type="ECO:0000313" key="2">
    <source>
        <dbReference type="EMBL" id="MBC8581286.1"/>
    </source>
</evidence>
<name>A0A926IG76_9FIRM</name>
<keyword evidence="1" id="KW-1133">Transmembrane helix</keyword>
<reference evidence="2" key="1">
    <citation type="submission" date="2020-08" db="EMBL/GenBank/DDBJ databases">
        <title>Genome public.</title>
        <authorList>
            <person name="Liu C."/>
            <person name="Sun Q."/>
        </authorList>
    </citation>
    <scope>NUCLEOTIDE SEQUENCE</scope>
    <source>
        <strain evidence="2">NSJ-12</strain>
    </source>
</reference>
<keyword evidence="3" id="KW-1185">Reference proteome</keyword>
<organism evidence="2 3">
    <name type="scientific">Zhenhengia yiwuensis</name>
    <dbReference type="NCBI Taxonomy" id="2763666"/>
    <lineage>
        <taxon>Bacteria</taxon>
        <taxon>Bacillati</taxon>
        <taxon>Bacillota</taxon>
        <taxon>Clostridia</taxon>
        <taxon>Lachnospirales</taxon>
        <taxon>Lachnospiraceae</taxon>
        <taxon>Zhenhengia</taxon>
    </lineage>
</organism>
<dbReference type="EMBL" id="JACRSY010000043">
    <property type="protein sequence ID" value="MBC8581286.1"/>
    <property type="molecule type" value="Genomic_DNA"/>
</dbReference>
<keyword evidence="1" id="KW-0472">Membrane</keyword>
<dbReference type="AlphaFoldDB" id="A0A926IG76"/>
<sequence>MFRGYKYRYRPTPKAPTYIYKSSGGRRYKEHNYQGLLAVLAIIAIFIVIYIQLDREVMPTVIAMAEHEATTIATKTINEAVNLSLESTQITEEDLISYDYNDAGELVSWNVNSILINTLCADIVDKIADKLDTIGSVSFKVPLGNLTGSRIFANLGPEITIEVLPVGTVKVDYDNEIVAAGINQVNHKVWLDIDTTVQVVVPLFADQIHISRRIVLIDKMVSGKVPPNYVNVLPNNVLDGIDAATPNTSYNLAP</sequence>
<proteinExistence type="predicted"/>
<protein>
    <submittedName>
        <fullName evidence="2">Sporulation protein YunB</fullName>
    </submittedName>
</protein>
<evidence type="ECO:0000256" key="1">
    <source>
        <dbReference type="SAM" id="Phobius"/>
    </source>
</evidence>